<keyword evidence="3" id="KW-0489">Methyltransferase</keyword>
<comment type="catalytic activity">
    <reaction evidence="6">
        <text>a 2'-deoxyadenosine in DNA + S-adenosyl-L-methionine = an N(6)-methyl-2'-deoxyadenosine in DNA + S-adenosyl-L-homocysteine + H(+)</text>
        <dbReference type="Rhea" id="RHEA:15197"/>
        <dbReference type="Rhea" id="RHEA-COMP:12418"/>
        <dbReference type="Rhea" id="RHEA-COMP:12419"/>
        <dbReference type="ChEBI" id="CHEBI:15378"/>
        <dbReference type="ChEBI" id="CHEBI:57856"/>
        <dbReference type="ChEBI" id="CHEBI:59789"/>
        <dbReference type="ChEBI" id="CHEBI:90615"/>
        <dbReference type="ChEBI" id="CHEBI:90616"/>
        <dbReference type="EC" id="2.1.1.72"/>
    </reaction>
</comment>
<dbReference type="RefSeq" id="WP_168138670.1">
    <property type="nucleotide sequence ID" value="NZ_JAAVJR010000006.1"/>
</dbReference>
<dbReference type="InterPro" id="IPR029063">
    <property type="entry name" value="SAM-dependent_MTases_sf"/>
</dbReference>
<evidence type="ECO:0000256" key="1">
    <source>
        <dbReference type="ARBA" id="ARBA00006594"/>
    </source>
</evidence>
<dbReference type="PIRSF" id="PIRSF015855">
    <property type="entry name" value="TypeIII_Mtase_mKpnI"/>
    <property type="match status" value="1"/>
</dbReference>
<reference evidence="9 10" key="1">
    <citation type="submission" date="2020-03" db="EMBL/GenBank/DDBJ databases">
        <title>Salinimicrobium sp. nov, isolated from SCS.</title>
        <authorList>
            <person name="Cao W.R."/>
        </authorList>
    </citation>
    <scope>NUCLEOTIDE SEQUENCE [LARGE SCALE GENOMIC DNA]</scope>
    <source>
        <strain evidence="10">J15B91</strain>
    </source>
</reference>
<keyword evidence="4" id="KW-0808">Transferase</keyword>
<dbReference type="Pfam" id="PF01555">
    <property type="entry name" value="N6_N4_Mtase"/>
    <property type="match status" value="1"/>
</dbReference>
<evidence type="ECO:0000256" key="4">
    <source>
        <dbReference type="ARBA" id="ARBA00022679"/>
    </source>
</evidence>
<gene>
    <name evidence="9" type="ORF">HC175_11590</name>
</gene>
<dbReference type="Gene3D" id="3.40.50.150">
    <property type="entry name" value="Vaccinia Virus protein VP39"/>
    <property type="match status" value="1"/>
</dbReference>
<dbReference type="EMBL" id="JAAVJR010000006">
    <property type="protein sequence ID" value="NJW53564.1"/>
    <property type="molecule type" value="Genomic_DNA"/>
</dbReference>
<keyword evidence="10" id="KW-1185">Reference proteome</keyword>
<sequence length="646" mass="74918">MKLYETLEQQLKKEPNFVTDDGELKKWVVLNKAQNFDEELIGLLLDNADLKEKFFVKVKDILVFNQNIFSQFLEQKSYLKDSYTQYKNKVGLNIDGEYLKQRNDVALVWPFKDCILEGGQSREEQNREEIFFNEVLAQDEITHLLEPKVLTNSKRIDKDGEKPLKQFNRDEDGFIIDNLIIKGNNLLALHTLKEEFAGKVKLIYIDPPYNTGGDSFRYNDNFNHSAWLTFMKNRLVNAKSLLSDNGVILIQCDDNEQAYLKVLMDEIFGHENFQANLTTIVKTEGRRYGNVAKTHEYILLYSKNINDTEMFQMEIEGKTFSYEDEFGGFDLKELRNQNTQAFNSTNRPNLRYPFYVDLDNPDKNGLCKLSIKSNKGLTEVWPITINSNKSVWRWGKEKSGNETNKYLTARKGSDGVVRIYQKYRSSTTMPKTVWFETEFISNKGTKEIQSLFGNRAFSFPKAEALIKRIIEIATIESEIVLDYHLGSGTTAAVAHKMGRQYIGVEQMEYIEDVAVERLKKVIEGEQGGISKAVDWKGGGSFVYFELKKYNQTFIDKIEASKNTEELLDIWEQMKAKSFLNYNVDIQEQEKHLEEFKADSLKNQKQLLLKLLDLNQLYVNLSSLNDNDFACTDEEKAVTKDFYQIKD</sequence>
<dbReference type="PROSITE" id="PS00092">
    <property type="entry name" value="N6_MTASE"/>
    <property type="match status" value="1"/>
</dbReference>
<dbReference type="InterPro" id="IPR002052">
    <property type="entry name" value="DNA_methylase_N6_adenine_CS"/>
</dbReference>
<comment type="similarity">
    <text evidence="1">Belongs to the N(4)/N(6)-methyltransferase family.</text>
</comment>
<evidence type="ECO:0000256" key="3">
    <source>
        <dbReference type="ARBA" id="ARBA00022603"/>
    </source>
</evidence>
<name>A0ABX1D1M3_9FLAO</name>
<evidence type="ECO:0000259" key="8">
    <source>
        <dbReference type="Pfam" id="PF12564"/>
    </source>
</evidence>
<evidence type="ECO:0000256" key="2">
    <source>
        <dbReference type="ARBA" id="ARBA00011900"/>
    </source>
</evidence>
<evidence type="ECO:0000259" key="7">
    <source>
        <dbReference type="Pfam" id="PF01555"/>
    </source>
</evidence>
<dbReference type="InterPro" id="IPR002941">
    <property type="entry name" value="DNA_methylase_N4/N6"/>
</dbReference>
<keyword evidence="5" id="KW-0949">S-adenosyl-L-methionine</keyword>
<organism evidence="9 10">
    <name type="scientific">Salinimicrobium oceani</name>
    <dbReference type="NCBI Taxonomy" id="2722702"/>
    <lineage>
        <taxon>Bacteria</taxon>
        <taxon>Pseudomonadati</taxon>
        <taxon>Bacteroidota</taxon>
        <taxon>Flavobacteriia</taxon>
        <taxon>Flavobacteriales</taxon>
        <taxon>Flavobacteriaceae</taxon>
        <taxon>Salinimicrobium</taxon>
    </lineage>
</organism>
<proteinExistence type="inferred from homology"/>
<dbReference type="Proteomes" id="UP000703674">
    <property type="component" value="Unassembled WGS sequence"/>
</dbReference>
<dbReference type="InterPro" id="IPR002295">
    <property type="entry name" value="N4/N6-MTase_EcoPI_Mod-like"/>
</dbReference>
<feature type="domain" description="DNA methylase N-4/N-6" evidence="7">
    <location>
        <begin position="200"/>
        <end position="515"/>
    </location>
</feature>
<comment type="caution">
    <text evidence="9">The sequence shown here is derived from an EMBL/GenBank/DDBJ whole genome shotgun (WGS) entry which is preliminary data.</text>
</comment>
<evidence type="ECO:0000313" key="9">
    <source>
        <dbReference type="EMBL" id="NJW53564.1"/>
    </source>
</evidence>
<protein>
    <recommendedName>
        <fullName evidence="2">site-specific DNA-methyltransferase (adenine-specific)</fullName>
        <ecNumber evidence="2">2.1.1.72</ecNumber>
    </recommendedName>
</protein>
<dbReference type="Pfam" id="PF12564">
    <property type="entry name" value="TypeIII_RM_meth"/>
    <property type="match status" value="1"/>
</dbReference>
<dbReference type="PRINTS" id="PR00508">
    <property type="entry name" value="S21N4MTFRASE"/>
</dbReference>
<dbReference type="SUPFAM" id="SSF53335">
    <property type="entry name" value="S-adenosyl-L-methionine-dependent methyltransferases"/>
    <property type="match status" value="1"/>
</dbReference>
<evidence type="ECO:0000256" key="5">
    <source>
        <dbReference type="ARBA" id="ARBA00022691"/>
    </source>
</evidence>
<evidence type="ECO:0000313" key="10">
    <source>
        <dbReference type="Proteomes" id="UP000703674"/>
    </source>
</evidence>
<dbReference type="EC" id="2.1.1.72" evidence="2"/>
<evidence type="ECO:0000256" key="6">
    <source>
        <dbReference type="ARBA" id="ARBA00047942"/>
    </source>
</evidence>
<feature type="domain" description="Type III restriction/modification enzyme methylation subunit" evidence="8">
    <location>
        <begin position="37"/>
        <end position="92"/>
    </location>
</feature>
<accession>A0ABX1D1M3</accession>
<dbReference type="InterPro" id="IPR022221">
    <property type="entry name" value="TypeIII_RM_meth"/>
</dbReference>
<dbReference type="InterPro" id="IPR001091">
    <property type="entry name" value="RM_Methyltransferase"/>
</dbReference>